<feature type="compositionally biased region" description="Low complexity" evidence="1">
    <location>
        <begin position="1061"/>
        <end position="1078"/>
    </location>
</feature>
<dbReference type="EMBL" id="MCFH01000044">
    <property type="protein sequence ID" value="ORX44728.1"/>
    <property type="molecule type" value="Genomic_DNA"/>
</dbReference>
<feature type="chain" id="PRO_5013276861" description="TRP C-terminal domain-containing protein" evidence="3">
    <location>
        <begin position="20"/>
        <end position="1362"/>
    </location>
</feature>
<feature type="signal peptide" evidence="3">
    <location>
        <begin position="1"/>
        <end position="19"/>
    </location>
</feature>
<accession>A0A1Y1V139</accession>
<name>A0A1Y1V139_9FUNG</name>
<feature type="transmembrane region" description="Helical" evidence="2">
    <location>
        <begin position="559"/>
        <end position="581"/>
    </location>
</feature>
<feature type="transmembrane region" description="Helical" evidence="2">
    <location>
        <begin position="587"/>
        <end position="611"/>
    </location>
</feature>
<evidence type="ECO:0000256" key="2">
    <source>
        <dbReference type="SAM" id="Phobius"/>
    </source>
</evidence>
<keyword evidence="3" id="KW-0732">Signal</keyword>
<evidence type="ECO:0000313" key="4">
    <source>
        <dbReference type="EMBL" id="ORX44728.1"/>
    </source>
</evidence>
<feature type="region of interest" description="Disordered" evidence="1">
    <location>
        <begin position="1057"/>
        <end position="1078"/>
    </location>
</feature>
<feature type="transmembrane region" description="Helical" evidence="2">
    <location>
        <begin position="392"/>
        <end position="415"/>
    </location>
</feature>
<keyword evidence="2" id="KW-0472">Membrane</keyword>
<evidence type="ECO:0000256" key="1">
    <source>
        <dbReference type="SAM" id="MobiDB-lite"/>
    </source>
</evidence>
<feature type="transmembrane region" description="Helical" evidence="2">
    <location>
        <begin position="349"/>
        <end position="371"/>
    </location>
</feature>
<feature type="transmembrane region" description="Helical" evidence="2">
    <location>
        <begin position="466"/>
        <end position="486"/>
    </location>
</feature>
<dbReference type="Proteomes" id="UP000193719">
    <property type="component" value="Unassembled WGS sequence"/>
</dbReference>
<sequence length="1362" mass="157323">MNSFNFISSICLFIHWSFASFFIFEAKSEIDFNEDKQSLHINSQYQYYTVGNVDIPGVLYNYDSIVNYNYLDGYIDKFQVNSTERCHLTYNINYLYNHEISKDTLNEISFNGTSDKNVKNVVNKNYIMKKKHSFNPENFLSYSFKSQTMNNINNNTIISDAETTSKKNITNLMGVEELIIDKKELTVTINHAIKTLNINKYNMQNKYISNPIVFINYNDIVEVGCSLYEIITLNHWNDIINANETLNMENKQEKENNCENSSSYLIRPSLIALIVNEKDLYNIKMESNANKIGIKYAKLFLASTIPITFISRKEYANLIDNSESKELWIQVTPAPTSTTIFQYQNSTKIGHIIGTIGSIFTFTFALYTMFSKLIKNSFSIRKKFKFHLNSKIIFIYFFASLLFVFSWIIKTTFIYQEVAFITSPIILYIKEIITNYAYLLCNIGGSLYISCLLEKFKGINNAYYDIFLKVTNFIIEPIIIIVNIFINNMDNVIIYYIYYISNILIIIIISVQAFLYLSSGKYIYHLLITFYEEQEDKNYIPITSIDNFIEHHKLNKNTFYAAPSLCYLYFFQLLSFIVYKSFYESGIGFWIILITQLLFINTCIFITLFIFSQKYSNYKLNREMEKNLKILDNNKWYLAVSKRNIDFNSIPDTDINIKSKFNHFIPETSYSQQYLAKNNSNYQIKDNLYVLKNNSNSNIKTLYNIKKNSNQENKNNTNYLLNSYSGPPNQATLTNSKKSLSSSSAIIKDINSTSHLNSLSSCIHNSKDLLIPSITNIPYTITASEDKTPTSASPSFTSYSSNKAYHFPSVFEQQPSIDFTSRYKSLITTIKPRNSCRDIYSKGLHEKKAINNYNNSVTKDQSVLYKKNTSYPSCCTDIPNEIINTFSKQKIKPSVENSISIPFKDMNQSINMCTIDTPTIIQSNTENIKDKNNSSNVKINILSHCTANPKSTNNNLPVSIEVEPERKIKKIHSIKKKLLKSISTLTISSFDKEKNKNSSTNQIEKHNKNIKKTLNFGSSSLNQEINSKNKCNFISIPINNQYRPLFNNIYSTKKDIPSLKNNNDNNDDNSSSCSSSGSSSIHTINFDIQAMSTLLYNNEKIPQSSISSTLLGSTQNIQPENKEKEKIYCHKLNNRNIIESSNNNSVENKKEKQKCSIEHYQEKNHKKFIVLKDDTDDSIIYTKGFHNKRNFIVLKEQDEDIKNEHHKNNNEILKINNDDNYNNNNNNNLPLKVKYESKKYVERVNEEQEKDSENIYEKGINNKLKKKRTFNNLKSFNYFNNNDENIFSYSSTSSFSSIKEKNSINIYSKTSSNQLKVTIPKAIIINKGSNTSNTFTKEPSPLSNITTLNILHPKSIPKKIPN</sequence>
<proteinExistence type="predicted"/>
<dbReference type="STRING" id="1754191.A0A1Y1V139"/>
<reference evidence="4 5" key="1">
    <citation type="submission" date="2016-08" db="EMBL/GenBank/DDBJ databases">
        <title>Genomes of anaerobic fungi encode conserved fungal cellulosomes for biomass hydrolysis.</title>
        <authorList>
            <consortium name="DOE Joint Genome Institute"/>
            <person name="Haitjema C.H."/>
            <person name="Gilmore S.P."/>
            <person name="Henske J.K."/>
            <person name="Solomon K.V."/>
            <person name="De Groot R."/>
            <person name="Kuo A."/>
            <person name="Mondo S.J."/>
            <person name="Salamov A.A."/>
            <person name="Labutti K."/>
            <person name="Zhao Z."/>
            <person name="Chiniquy J."/>
            <person name="Barry K."/>
            <person name="Brewer H.M."/>
            <person name="Purvine S.O."/>
            <person name="Wright A.T."/>
            <person name="Boxma B."/>
            <person name="Van Alen T."/>
            <person name="Hackstein J.H."/>
            <person name="Baker S.E."/>
            <person name="Grigoriev I.V."/>
            <person name="O'Malley M.A."/>
        </authorList>
    </citation>
    <scope>NUCLEOTIDE SEQUENCE [LARGE SCALE GENOMIC DNA]</scope>
    <source>
        <strain evidence="5">finn</strain>
    </source>
</reference>
<evidence type="ECO:0000256" key="3">
    <source>
        <dbReference type="SAM" id="SignalP"/>
    </source>
</evidence>
<protein>
    <recommendedName>
        <fullName evidence="6">TRP C-terminal domain-containing protein</fullName>
    </recommendedName>
</protein>
<evidence type="ECO:0008006" key="6">
    <source>
        <dbReference type="Google" id="ProtNLM"/>
    </source>
</evidence>
<gene>
    <name evidence="4" type="ORF">BCR36DRAFT_414955</name>
</gene>
<comment type="caution">
    <text evidence="4">The sequence shown here is derived from an EMBL/GenBank/DDBJ whole genome shotgun (WGS) entry which is preliminary data.</text>
</comment>
<organism evidence="4 5">
    <name type="scientific">Piromyces finnis</name>
    <dbReference type="NCBI Taxonomy" id="1754191"/>
    <lineage>
        <taxon>Eukaryota</taxon>
        <taxon>Fungi</taxon>
        <taxon>Fungi incertae sedis</taxon>
        <taxon>Chytridiomycota</taxon>
        <taxon>Chytridiomycota incertae sedis</taxon>
        <taxon>Neocallimastigomycetes</taxon>
        <taxon>Neocallimastigales</taxon>
        <taxon>Neocallimastigaceae</taxon>
        <taxon>Piromyces</taxon>
    </lineage>
</organism>
<reference evidence="4 5" key="2">
    <citation type="submission" date="2016-08" db="EMBL/GenBank/DDBJ databases">
        <title>Pervasive Adenine N6-methylation of Active Genes in Fungi.</title>
        <authorList>
            <consortium name="DOE Joint Genome Institute"/>
            <person name="Mondo S.J."/>
            <person name="Dannebaum R.O."/>
            <person name="Kuo R.C."/>
            <person name="Labutti K."/>
            <person name="Haridas S."/>
            <person name="Kuo A."/>
            <person name="Salamov A."/>
            <person name="Ahrendt S.R."/>
            <person name="Lipzen A."/>
            <person name="Sullivan W."/>
            <person name="Andreopoulos W.B."/>
            <person name="Clum A."/>
            <person name="Lindquist E."/>
            <person name="Daum C."/>
            <person name="Ramamoorthy G.K."/>
            <person name="Gryganskyi A."/>
            <person name="Culley D."/>
            <person name="Magnuson J.K."/>
            <person name="James T.Y."/>
            <person name="O'Malley M.A."/>
            <person name="Stajich J.E."/>
            <person name="Spatafora J.W."/>
            <person name="Visel A."/>
            <person name="Grigoriev I.V."/>
        </authorList>
    </citation>
    <scope>NUCLEOTIDE SEQUENCE [LARGE SCALE GENOMIC DNA]</scope>
    <source>
        <strain evidence="5">finn</strain>
    </source>
</reference>
<evidence type="ECO:0000313" key="5">
    <source>
        <dbReference type="Proteomes" id="UP000193719"/>
    </source>
</evidence>
<keyword evidence="2" id="KW-1133">Transmembrane helix</keyword>
<keyword evidence="2" id="KW-0812">Transmembrane</keyword>
<dbReference type="OrthoDB" id="10673491at2759"/>
<feature type="transmembrane region" description="Helical" evidence="2">
    <location>
        <begin position="492"/>
        <end position="517"/>
    </location>
</feature>
<keyword evidence="5" id="KW-1185">Reference proteome</keyword>